<dbReference type="PANTHER" id="PTHR32182">
    <property type="entry name" value="DNA REPLICATION AND REPAIR PROTEIN RECF"/>
    <property type="match status" value="1"/>
</dbReference>
<keyword evidence="2" id="KW-0067">ATP-binding</keyword>
<accession>A0ABQ2WHS7</accession>
<evidence type="ECO:0000313" key="2">
    <source>
        <dbReference type="EMBL" id="GGW57102.1"/>
    </source>
</evidence>
<dbReference type="EMBL" id="BMYR01000004">
    <property type="protein sequence ID" value="GGW57102.1"/>
    <property type="molecule type" value="Genomic_DNA"/>
</dbReference>
<dbReference type="Pfam" id="PF13304">
    <property type="entry name" value="AAA_21"/>
    <property type="match status" value="1"/>
</dbReference>
<name>A0ABQ2WHS7_9ALTE</name>
<evidence type="ECO:0000313" key="3">
    <source>
        <dbReference type="Proteomes" id="UP000634667"/>
    </source>
</evidence>
<comment type="caution">
    <text evidence="2">The sequence shown here is derived from an EMBL/GenBank/DDBJ whole genome shotgun (WGS) entry which is preliminary data.</text>
</comment>
<proteinExistence type="predicted"/>
<dbReference type="GO" id="GO:0005524">
    <property type="term" value="F:ATP binding"/>
    <property type="evidence" value="ECO:0007669"/>
    <property type="project" value="UniProtKB-KW"/>
</dbReference>
<dbReference type="RefSeq" id="WP_189481408.1">
    <property type="nucleotide sequence ID" value="NZ_BMYR01000004.1"/>
</dbReference>
<evidence type="ECO:0000259" key="1">
    <source>
        <dbReference type="Pfam" id="PF13304"/>
    </source>
</evidence>
<gene>
    <name evidence="2" type="ORF">GCM10008111_11450</name>
</gene>
<dbReference type="Gene3D" id="3.40.50.300">
    <property type="entry name" value="P-loop containing nucleotide triphosphate hydrolases"/>
    <property type="match status" value="1"/>
</dbReference>
<keyword evidence="2" id="KW-0547">Nucleotide-binding</keyword>
<dbReference type="PANTHER" id="PTHR32182:SF23">
    <property type="entry name" value="ATP BINDING PROTEIN"/>
    <property type="match status" value="1"/>
</dbReference>
<dbReference type="InterPro" id="IPR003959">
    <property type="entry name" value="ATPase_AAA_core"/>
</dbReference>
<dbReference type="InterPro" id="IPR027417">
    <property type="entry name" value="P-loop_NTPase"/>
</dbReference>
<organism evidence="2 3">
    <name type="scientific">Alishewanella tabrizica</name>
    <dbReference type="NCBI Taxonomy" id="671278"/>
    <lineage>
        <taxon>Bacteria</taxon>
        <taxon>Pseudomonadati</taxon>
        <taxon>Pseudomonadota</taxon>
        <taxon>Gammaproteobacteria</taxon>
        <taxon>Alteromonadales</taxon>
        <taxon>Alteromonadaceae</taxon>
        <taxon>Alishewanella</taxon>
    </lineage>
</organism>
<keyword evidence="3" id="KW-1185">Reference proteome</keyword>
<reference evidence="3" key="1">
    <citation type="journal article" date="2019" name="Int. J. Syst. Evol. Microbiol.">
        <title>The Global Catalogue of Microorganisms (GCM) 10K type strain sequencing project: providing services to taxonomists for standard genome sequencing and annotation.</title>
        <authorList>
            <consortium name="The Broad Institute Genomics Platform"/>
            <consortium name="The Broad Institute Genome Sequencing Center for Infectious Disease"/>
            <person name="Wu L."/>
            <person name="Ma J."/>
        </authorList>
    </citation>
    <scope>NUCLEOTIDE SEQUENCE [LARGE SCALE GENOMIC DNA]</scope>
    <source>
        <strain evidence="3">KCTC 23723</strain>
    </source>
</reference>
<protein>
    <submittedName>
        <fullName evidence="2">ATP-binding protein</fullName>
    </submittedName>
</protein>
<dbReference type="Proteomes" id="UP000634667">
    <property type="component" value="Unassembled WGS sequence"/>
</dbReference>
<sequence>MYVKHLSLKNMRGLKEVDLTFKPGVNLLVGPNSVGKSTVLDALRIMLSALTYRVAGEYRKTKRFTNRDIFRNFESDPLHVEIQLEWNKKLYKWHVDAFRSSASEAVNQTSDYSAFNKLNLRKLQKNKPNKGMLWTQDNPLPLALYYSVNRALKTDNNKPQLSVTKIRLDELSAFDNALESTGVDFKQLERWFAYRYQFIKKLFPEKEPLLDDLQLKAVSEAVESFLPDLSNLHYSEAEKELMIDKNGERFSVNQLSDGELSLLALVADIARRLAIANSFNAQPLTQPSVVMVDEIDLHLHPAWQRQIVGLFEKTFPNVQFIFTTHSPQILSHVKPEAIWLFQRNDKGEVEPYQPDTSFGMDSSSILKLLFEVPEREASTDAQLKKLVKLVDRDELEQAKKLISELKQTCGEIDLIQRMSAVIWRKEVLAGKDATDS</sequence>
<dbReference type="SUPFAM" id="SSF52540">
    <property type="entry name" value="P-loop containing nucleoside triphosphate hydrolases"/>
    <property type="match status" value="1"/>
</dbReference>
<dbReference type="CDD" id="cd00267">
    <property type="entry name" value="ABC_ATPase"/>
    <property type="match status" value="1"/>
</dbReference>
<feature type="domain" description="ATPase AAA-type core" evidence="1">
    <location>
        <begin position="25"/>
        <end position="331"/>
    </location>
</feature>